<evidence type="ECO:0000256" key="1">
    <source>
        <dbReference type="ARBA" id="ARBA00006484"/>
    </source>
</evidence>
<dbReference type="PANTHER" id="PTHR43008">
    <property type="entry name" value="BENZIL REDUCTASE"/>
    <property type="match status" value="1"/>
</dbReference>
<sequence>MTTKPLAIITGAASGIGNAVARQLTKTHSLLLIDRAEFKDNIEAETFQIDVSNANEWRKVTDAIKERPIDFIMLNAGIGLKPSWTDPDGWRKLMDTNLFGVVNGIAAILPLIENKKATIVITGSKQGITNPPGNPAYNASKAAVKSLAEHLSYDLRKTNIDVYLLIPGYTYTGMTQGASTSKPDSAWTADQVASYMFEKIEQKQFYILCPDNAVTNEIDHKRMAWNLRDITEGRPALSRWREETADEFEKYMKQ</sequence>
<dbReference type="PROSITE" id="PS00061">
    <property type="entry name" value="ADH_SHORT"/>
    <property type="match status" value="1"/>
</dbReference>
<name>A0A813TJL5_9BILA</name>
<keyword evidence="2" id="KW-0560">Oxidoreductase</keyword>
<comment type="similarity">
    <text evidence="1">Belongs to the short-chain dehydrogenases/reductases (SDR) family.</text>
</comment>
<dbReference type="PRINTS" id="PR00081">
    <property type="entry name" value="GDHRDH"/>
</dbReference>
<protein>
    <submittedName>
        <fullName evidence="3">Uncharacterized protein</fullName>
    </submittedName>
</protein>
<organism evidence="3 4">
    <name type="scientific">Adineta steineri</name>
    <dbReference type="NCBI Taxonomy" id="433720"/>
    <lineage>
        <taxon>Eukaryota</taxon>
        <taxon>Metazoa</taxon>
        <taxon>Spiralia</taxon>
        <taxon>Gnathifera</taxon>
        <taxon>Rotifera</taxon>
        <taxon>Eurotatoria</taxon>
        <taxon>Bdelloidea</taxon>
        <taxon>Adinetida</taxon>
        <taxon>Adinetidae</taxon>
        <taxon>Adineta</taxon>
    </lineage>
</organism>
<dbReference type="GO" id="GO:0050664">
    <property type="term" value="F:oxidoreductase activity, acting on NAD(P)H, oxygen as acceptor"/>
    <property type="evidence" value="ECO:0007669"/>
    <property type="project" value="TreeGrafter"/>
</dbReference>
<dbReference type="Proteomes" id="UP000663860">
    <property type="component" value="Unassembled WGS sequence"/>
</dbReference>
<dbReference type="SUPFAM" id="SSF51735">
    <property type="entry name" value="NAD(P)-binding Rossmann-fold domains"/>
    <property type="match status" value="1"/>
</dbReference>
<dbReference type="Gene3D" id="3.40.50.720">
    <property type="entry name" value="NAD(P)-binding Rossmann-like Domain"/>
    <property type="match status" value="1"/>
</dbReference>
<dbReference type="AlphaFoldDB" id="A0A813TJL5"/>
<dbReference type="InterPro" id="IPR002347">
    <property type="entry name" value="SDR_fam"/>
</dbReference>
<evidence type="ECO:0000256" key="2">
    <source>
        <dbReference type="ARBA" id="ARBA00023002"/>
    </source>
</evidence>
<dbReference type="InterPro" id="IPR036291">
    <property type="entry name" value="NAD(P)-bd_dom_sf"/>
</dbReference>
<dbReference type="EMBL" id="CAJNOE010000048">
    <property type="protein sequence ID" value="CAF0810681.1"/>
    <property type="molecule type" value="Genomic_DNA"/>
</dbReference>
<dbReference type="CDD" id="cd05233">
    <property type="entry name" value="SDR_c"/>
    <property type="match status" value="1"/>
</dbReference>
<dbReference type="Pfam" id="PF00106">
    <property type="entry name" value="adh_short"/>
    <property type="match status" value="1"/>
</dbReference>
<evidence type="ECO:0000313" key="4">
    <source>
        <dbReference type="Proteomes" id="UP000663860"/>
    </source>
</evidence>
<evidence type="ECO:0000313" key="3">
    <source>
        <dbReference type="EMBL" id="CAF0810681.1"/>
    </source>
</evidence>
<gene>
    <name evidence="3" type="ORF">IZO911_LOCUS7444</name>
</gene>
<accession>A0A813TJL5</accession>
<dbReference type="GO" id="GO:0016616">
    <property type="term" value="F:oxidoreductase activity, acting on the CH-OH group of donors, NAD or NADP as acceptor"/>
    <property type="evidence" value="ECO:0007669"/>
    <property type="project" value="UniProtKB-ARBA"/>
</dbReference>
<dbReference type="PANTHER" id="PTHR43008:SF7">
    <property type="entry name" value="SHORT CHAIN DEHYDROGENASE_REDUCTASE (AFU_ORTHOLOGUE AFUA_2G00830)"/>
    <property type="match status" value="1"/>
</dbReference>
<dbReference type="InterPro" id="IPR020904">
    <property type="entry name" value="Sc_DH/Rdtase_CS"/>
</dbReference>
<reference evidence="3" key="1">
    <citation type="submission" date="2021-02" db="EMBL/GenBank/DDBJ databases">
        <authorList>
            <person name="Nowell W R."/>
        </authorList>
    </citation>
    <scope>NUCLEOTIDE SEQUENCE</scope>
</reference>
<proteinExistence type="inferred from homology"/>
<comment type="caution">
    <text evidence="3">The sequence shown here is derived from an EMBL/GenBank/DDBJ whole genome shotgun (WGS) entry which is preliminary data.</text>
</comment>